<organism evidence="4">
    <name type="scientific">Naegleria gruberi</name>
    <name type="common">Amoeba</name>
    <dbReference type="NCBI Taxonomy" id="5762"/>
    <lineage>
        <taxon>Eukaryota</taxon>
        <taxon>Discoba</taxon>
        <taxon>Heterolobosea</taxon>
        <taxon>Tetramitia</taxon>
        <taxon>Eutetramitia</taxon>
        <taxon>Vahlkampfiidae</taxon>
        <taxon>Naegleria</taxon>
    </lineage>
</organism>
<evidence type="ECO:0000256" key="2">
    <source>
        <dbReference type="SAM" id="Phobius"/>
    </source>
</evidence>
<dbReference type="AlphaFoldDB" id="D2V4R3"/>
<proteinExistence type="predicted"/>
<dbReference type="InParanoid" id="D2V4R3"/>
<evidence type="ECO:0000256" key="1">
    <source>
        <dbReference type="SAM" id="MobiDB-lite"/>
    </source>
</evidence>
<feature type="compositionally biased region" description="Acidic residues" evidence="1">
    <location>
        <begin position="209"/>
        <end position="224"/>
    </location>
</feature>
<accession>D2V4R3</accession>
<feature type="transmembrane region" description="Helical" evidence="2">
    <location>
        <begin position="91"/>
        <end position="113"/>
    </location>
</feature>
<feature type="region of interest" description="Disordered" evidence="1">
    <location>
        <begin position="193"/>
        <end position="224"/>
    </location>
</feature>
<keyword evidence="4" id="KW-1185">Reference proteome</keyword>
<dbReference type="KEGG" id="ngr:NAEGRDRAFT_63879"/>
<dbReference type="EMBL" id="GG738852">
    <property type="protein sequence ID" value="EFC47978.1"/>
    <property type="molecule type" value="Genomic_DNA"/>
</dbReference>
<keyword evidence="2" id="KW-0812">Transmembrane</keyword>
<protein>
    <submittedName>
        <fullName evidence="3">Predicted protein</fullName>
    </submittedName>
</protein>
<evidence type="ECO:0000313" key="4">
    <source>
        <dbReference type="Proteomes" id="UP000006671"/>
    </source>
</evidence>
<feature type="transmembrane region" description="Helical" evidence="2">
    <location>
        <begin position="49"/>
        <end position="71"/>
    </location>
</feature>
<name>D2V4R3_NAEGR</name>
<keyword evidence="2" id="KW-1133">Transmembrane helix</keyword>
<keyword evidence="2" id="KW-0472">Membrane</keyword>
<sequence length="224" mass="25259">MSCTVLAQPYYQSSSSNTTVHNNNYRQVDEESGYFPSGRNQDFERFKRYFGSSILFLIISVVLTMVVFFLYMADCVFQGLDGEGNCEGGSMIALIISSLLVISGALISIGLCLRYRREAIEFWNDLKSASVLRGTLISNAYHQHKIGENVNSNNSSMVQDQSEAHLETSLTLPISPIKLRQSQMYDDRPIRSFEFPPELALPPRKSKQDDDDDDDEIDESSNLL</sequence>
<evidence type="ECO:0000313" key="3">
    <source>
        <dbReference type="EMBL" id="EFC47978.1"/>
    </source>
</evidence>
<dbReference type="GeneID" id="8849702"/>
<reference evidence="3 4" key="1">
    <citation type="journal article" date="2010" name="Cell">
        <title>The genome of Naegleria gruberi illuminates early eukaryotic versatility.</title>
        <authorList>
            <person name="Fritz-Laylin L.K."/>
            <person name="Prochnik S.E."/>
            <person name="Ginger M.L."/>
            <person name="Dacks J.B."/>
            <person name="Carpenter M.L."/>
            <person name="Field M.C."/>
            <person name="Kuo A."/>
            <person name="Paredez A."/>
            <person name="Chapman J."/>
            <person name="Pham J."/>
            <person name="Shu S."/>
            <person name="Neupane R."/>
            <person name="Cipriano M."/>
            <person name="Mancuso J."/>
            <person name="Tu H."/>
            <person name="Salamov A."/>
            <person name="Lindquist E."/>
            <person name="Shapiro H."/>
            <person name="Lucas S."/>
            <person name="Grigoriev I.V."/>
            <person name="Cande W.Z."/>
            <person name="Fulton C."/>
            <person name="Rokhsar D.S."/>
            <person name="Dawson S.C."/>
        </authorList>
    </citation>
    <scope>NUCLEOTIDE SEQUENCE [LARGE SCALE GENOMIC DNA]</scope>
    <source>
        <strain evidence="3 4">NEG-M</strain>
    </source>
</reference>
<dbReference type="RefSeq" id="XP_002680722.1">
    <property type="nucleotide sequence ID" value="XM_002680676.1"/>
</dbReference>
<dbReference type="VEuPathDB" id="AmoebaDB:NAEGRDRAFT_63879"/>
<dbReference type="Proteomes" id="UP000006671">
    <property type="component" value="Unassembled WGS sequence"/>
</dbReference>
<gene>
    <name evidence="3" type="ORF">NAEGRDRAFT_63879</name>
</gene>